<feature type="binding site" evidence="5">
    <location>
        <position position="61"/>
    </location>
    <ligand>
        <name>Zn(2+)</name>
        <dbReference type="ChEBI" id="CHEBI:29105"/>
    </ligand>
</feature>
<organism evidence="9 10">
    <name type="scientific">Vogesella amnigena</name>
    <dbReference type="NCBI Taxonomy" id="1507449"/>
    <lineage>
        <taxon>Bacteria</taxon>
        <taxon>Pseudomonadati</taxon>
        <taxon>Pseudomonadota</taxon>
        <taxon>Betaproteobacteria</taxon>
        <taxon>Neisseriales</taxon>
        <taxon>Chromobacteriaceae</taxon>
        <taxon>Vogesella</taxon>
    </lineage>
</organism>
<accession>A0ABV7TTN8</accession>
<dbReference type="NCBIfam" id="TIGR03242">
    <property type="entry name" value="arg_catab_astE"/>
    <property type="match status" value="1"/>
</dbReference>
<dbReference type="EMBL" id="JBHRYH010000017">
    <property type="protein sequence ID" value="MFC3626043.1"/>
    <property type="molecule type" value="Genomic_DNA"/>
</dbReference>
<comment type="catalytic activity">
    <reaction evidence="5">
        <text>N-succinyl-L-glutamate + H2O = L-glutamate + succinate</text>
        <dbReference type="Rhea" id="RHEA:15169"/>
        <dbReference type="ChEBI" id="CHEBI:15377"/>
        <dbReference type="ChEBI" id="CHEBI:29985"/>
        <dbReference type="ChEBI" id="CHEBI:30031"/>
        <dbReference type="ChEBI" id="CHEBI:58763"/>
        <dbReference type="EC" id="3.5.1.96"/>
    </reaction>
</comment>
<dbReference type="CDD" id="cd03855">
    <property type="entry name" value="M14_ASTE"/>
    <property type="match status" value="1"/>
</dbReference>
<evidence type="ECO:0000256" key="5">
    <source>
        <dbReference type="HAMAP-Rule" id="MF_00767"/>
    </source>
</evidence>
<evidence type="ECO:0000259" key="7">
    <source>
        <dbReference type="Pfam" id="PF04952"/>
    </source>
</evidence>
<dbReference type="PANTHER" id="PTHR15162">
    <property type="entry name" value="ASPARTOACYLASE"/>
    <property type="match status" value="1"/>
</dbReference>
<evidence type="ECO:0000256" key="6">
    <source>
        <dbReference type="NCBIfam" id="TIGR03242"/>
    </source>
</evidence>
<comment type="pathway">
    <text evidence="5">Amino-acid degradation; L-arginine degradation via AST pathway; L-glutamate and succinate from L-arginine: step 5/5.</text>
</comment>
<keyword evidence="4 5" id="KW-0862">Zinc</keyword>
<comment type="cofactor">
    <cofactor evidence="5">
        <name>Zn(2+)</name>
        <dbReference type="ChEBI" id="CHEBI:29105"/>
    </cofactor>
    <text evidence="5">Binds 1 zinc ion per subunit.</text>
</comment>
<keyword evidence="3 5" id="KW-0378">Hydrolase</keyword>
<feature type="active site" evidence="5">
    <location>
        <position position="220"/>
    </location>
</feature>
<keyword evidence="1 5" id="KW-0056">Arginine metabolism</keyword>
<keyword evidence="10" id="KW-1185">Reference proteome</keyword>
<dbReference type="InterPro" id="IPR050178">
    <property type="entry name" value="AspA/AstE_fam"/>
</dbReference>
<dbReference type="PANTHER" id="PTHR15162:SF7">
    <property type="entry name" value="SUCCINYLGLUTAMATE DESUCCINYLASE"/>
    <property type="match status" value="1"/>
</dbReference>
<feature type="binding site" evidence="5">
    <location>
        <position position="156"/>
    </location>
    <ligand>
        <name>Zn(2+)</name>
        <dbReference type="ChEBI" id="CHEBI:29105"/>
    </ligand>
</feature>
<dbReference type="Proteomes" id="UP001595636">
    <property type="component" value="Unassembled WGS sequence"/>
</dbReference>
<keyword evidence="2 5" id="KW-0479">Metal-binding</keyword>
<feature type="domain" description="Succinylglutamate desuccinylase/Aspartoacylase catalytic" evidence="8">
    <location>
        <begin position="51"/>
        <end position="241"/>
    </location>
</feature>
<name>A0ABV7TTN8_9NEIS</name>
<evidence type="ECO:0000256" key="3">
    <source>
        <dbReference type="ARBA" id="ARBA00022801"/>
    </source>
</evidence>
<comment type="similarity">
    <text evidence="5">Belongs to the AspA/AstE family. Succinylglutamate desuccinylase subfamily.</text>
</comment>
<feature type="domain" description="AstE/AspA barrel-sandwich hybrid" evidence="7">
    <location>
        <begin position="260"/>
        <end position="332"/>
    </location>
</feature>
<comment type="caution">
    <text evidence="9">The sequence shown here is derived from an EMBL/GenBank/DDBJ whole genome shotgun (WGS) entry which is preliminary data.</text>
</comment>
<evidence type="ECO:0000256" key="2">
    <source>
        <dbReference type="ARBA" id="ARBA00022723"/>
    </source>
</evidence>
<dbReference type="Pfam" id="PF24827">
    <property type="entry name" value="AstE_AspA_cat"/>
    <property type="match status" value="1"/>
</dbReference>
<evidence type="ECO:0000313" key="9">
    <source>
        <dbReference type="EMBL" id="MFC3626043.1"/>
    </source>
</evidence>
<proteinExistence type="inferred from homology"/>
<evidence type="ECO:0000256" key="4">
    <source>
        <dbReference type="ARBA" id="ARBA00022833"/>
    </source>
</evidence>
<sequence length="336" mass="36995">MNPFAPARDFLDLTLQGHTPQQTSWHTPALQAQWLGHGLLQLTPHAANPQQEQILLSTGIHGNETAPIEILNSIINDLLNGALPLACRILVVLGNIPAMQSGKRFVDYDMNRLFDGAHAKQPDASEARRAAELEQAASAFFAAAPAGAPRRHYDLHTAIRGSVFERFAIYPFIHERQHNREQLAWLRAADVETVLLHSKPAATYSYYTSERCGADAFTLELGKARPFGQNELARFTGIDRALRERLSGHGTTATPDISGMRLFKAKYDIVKHSGEFVLHLADDVENFTALPHGMTIAEDVEVRYVADGGEERILFPNPKVGIGLRAGIVIEPASLD</sequence>
<dbReference type="Gene3D" id="3.40.630.10">
    <property type="entry name" value="Zn peptidases"/>
    <property type="match status" value="1"/>
</dbReference>
<dbReference type="InterPro" id="IPR007036">
    <property type="entry name" value="Aste_AspA_hybrid_dom"/>
</dbReference>
<dbReference type="GO" id="GO:0009017">
    <property type="term" value="F:succinylglutamate desuccinylase activity"/>
    <property type="evidence" value="ECO:0007669"/>
    <property type="project" value="UniProtKB-EC"/>
</dbReference>
<dbReference type="HAMAP" id="MF_00767">
    <property type="entry name" value="Arg_catab_AstE"/>
    <property type="match status" value="1"/>
</dbReference>
<gene>
    <name evidence="5 9" type="primary">astE</name>
    <name evidence="9" type="ORF">ACFOKJ_07830</name>
</gene>
<dbReference type="RefSeq" id="WP_390278205.1">
    <property type="nucleotide sequence ID" value="NZ_JBHRYH010000017.1"/>
</dbReference>
<feature type="binding site" evidence="5">
    <location>
        <position position="64"/>
    </location>
    <ligand>
        <name>Zn(2+)</name>
        <dbReference type="ChEBI" id="CHEBI:29105"/>
    </ligand>
</feature>
<dbReference type="SUPFAM" id="SSF53187">
    <property type="entry name" value="Zn-dependent exopeptidases"/>
    <property type="match status" value="1"/>
</dbReference>
<reference evidence="10" key="1">
    <citation type="journal article" date="2019" name="Int. J. Syst. Evol. Microbiol.">
        <title>The Global Catalogue of Microorganisms (GCM) 10K type strain sequencing project: providing services to taxonomists for standard genome sequencing and annotation.</title>
        <authorList>
            <consortium name="The Broad Institute Genomics Platform"/>
            <consortium name="The Broad Institute Genome Sequencing Center for Infectious Disease"/>
            <person name="Wu L."/>
            <person name="Ma J."/>
        </authorList>
    </citation>
    <scope>NUCLEOTIDE SEQUENCE [LARGE SCALE GENOMIC DNA]</scope>
    <source>
        <strain evidence="10">KCTC 42195</strain>
    </source>
</reference>
<comment type="function">
    <text evidence="5">Transforms N(2)-succinylglutamate into succinate and glutamate.</text>
</comment>
<dbReference type="EC" id="3.5.1.96" evidence="5 6"/>
<dbReference type="InterPro" id="IPR055438">
    <property type="entry name" value="AstE_AspA_cat"/>
</dbReference>
<evidence type="ECO:0000256" key="1">
    <source>
        <dbReference type="ARBA" id="ARBA00022503"/>
    </source>
</evidence>
<dbReference type="NCBIfam" id="NF003706">
    <property type="entry name" value="PRK05324.1"/>
    <property type="match status" value="1"/>
</dbReference>
<dbReference type="Pfam" id="PF04952">
    <property type="entry name" value="AstE_AspA_hybrid"/>
    <property type="match status" value="1"/>
</dbReference>
<protein>
    <recommendedName>
        <fullName evidence="5 6">Succinylglutamate desuccinylase</fullName>
        <ecNumber evidence="5 6">3.5.1.96</ecNumber>
    </recommendedName>
</protein>
<dbReference type="InterPro" id="IPR016681">
    <property type="entry name" value="SuccinylGlu_desuccinylase"/>
</dbReference>
<evidence type="ECO:0000259" key="8">
    <source>
        <dbReference type="Pfam" id="PF24827"/>
    </source>
</evidence>
<dbReference type="PIRSF" id="PIRSF017020">
    <property type="entry name" value="AstE"/>
    <property type="match status" value="1"/>
</dbReference>
<evidence type="ECO:0000313" key="10">
    <source>
        <dbReference type="Proteomes" id="UP001595636"/>
    </source>
</evidence>